<evidence type="ECO:0000256" key="4">
    <source>
        <dbReference type="ARBA" id="ARBA00022946"/>
    </source>
</evidence>
<evidence type="ECO:0000256" key="2">
    <source>
        <dbReference type="ARBA" id="ARBA00007626"/>
    </source>
</evidence>
<comment type="subcellular location">
    <subcellularLocation>
        <location evidence="1">Mitochondrion</location>
    </subcellularLocation>
</comment>
<feature type="repeat" description="PPR" evidence="6">
    <location>
        <begin position="148"/>
        <end position="182"/>
    </location>
</feature>
<dbReference type="Gene3D" id="1.25.40.10">
    <property type="entry name" value="Tetratricopeptide repeat domain"/>
    <property type="match status" value="2"/>
</dbReference>
<dbReference type="RefSeq" id="XP_039115410.1">
    <property type="nucleotide sequence ID" value="XM_039259476.1"/>
</dbReference>
<dbReference type="Pfam" id="PF13041">
    <property type="entry name" value="PPR_2"/>
    <property type="match status" value="1"/>
</dbReference>
<feature type="repeat" description="PPR" evidence="6">
    <location>
        <begin position="183"/>
        <end position="217"/>
    </location>
</feature>
<sequence>MGSSALFRHADSLKRLIHAGLRICEAEASFPSLLIRPYCSGQTKNRRLTLASVIYPLGHPSNNMATELDRWVNNGNRTRPVELRELVRDLRKRRRFSNALEVSEWMKDKGHVPFTPGDHAVVLDLIGRVRGLASAESYFNGMHERDKTEKTYGALLNCYVRECLVEKSLSHLQKMKEMGLATSALTYNDIMCLYTNTGQHEKVPSVLAEMKENGVLPDNFSYRICINSYGTRSDINGMEKLFEEMEHQPQIVVDWNTYSVVANIYIKAGLREKAIAILKKYEERLEKRNGLCYNHLVSLYGNLEMKSDIKRIWEIQKLNGVKLINRDYTTMIGTMVKLGDLLEAEILLKEWETSGNACDFRVPNVLLIGYRNKGLIEKAEELLDDFLKKGKQPPASSWGIVAAGYATNGETSKAYECMKNALCMYAPNAGWEPKDHVIDDILHWLGYEGAPDDVETFVNLLKIACPMNRTMYHTLIRTNVRCGKPVKEILKNMKADGIDENEETKEILSSKSNPVTLAI</sequence>
<proteinExistence type="inferred from homology"/>
<reference evidence="8" key="1">
    <citation type="submission" date="2025-08" db="UniProtKB">
        <authorList>
            <consortium name="RefSeq"/>
        </authorList>
    </citation>
    <scope>IDENTIFICATION</scope>
</reference>
<dbReference type="Proteomes" id="UP001515500">
    <property type="component" value="Chromosome 19"/>
</dbReference>
<dbReference type="InterPro" id="IPR002885">
    <property type="entry name" value="PPR_rpt"/>
</dbReference>
<dbReference type="PROSITE" id="PS51375">
    <property type="entry name" value="PPR"/>
    <property type="match status" value="3"/>
</dbReference>
<dbReference type="PANTHER" id="PTHR45717">
    <property type="entry name" value="OS12G0527900 PROTEIN"/>
    <property type="match status" value="1"/>
</dbReference>
<gene>
    <name evidence="8" type="primary">LOC120250649</name>
</gene>
<keyword evidence="4" id="KW-0809">Transit peptide</keyword>
<comment type="similarity">
    <text evidence="2">Belongs to the PPR family. P subfamily.</text>
</comment>
<evidence type="ECO:0000256" key="5">
    <source>
        <dbReference type="ARBA" id="ARBA00023128"/>
    </source>
</evidence>
<organism evidence="7 8">
    <name type="scientific">Dioscorea cayennensis subsp. rotundata</name>
    <name type="common">White Guinea yam</name>
    <name type="synonym">Dioscorea rotundata</name>
    <dbReference type="NCBI Taxonomy" id="55577"/>
    <lineage>
        <taxon>Eukaryota</taxon>
        <taxon>Viridiplantae</taxon>
        <taxon>Streptophyta</taxon>
        <taxon>Embryophyta</taxon>
        <taxon>Tracheophyta</taxon>
        <taxon>Spermatophyta</taxon>
        <taxon>Magnoliopsida</taxon>
        <taxon>Liliopsida</taxon>
        <taxon>Dioscoreales</taxon>
        <taxon>Dioscoreaceae</taxon>
        <taxon>Dioscorea</taxon>
    </lineage>
</organism>
<keyword evidence="7" id="KW-1185">Reference proteome</keyword>
<dbReference type="Pfam" id="PF01535">
    <property type="entry name" value="PPR"/>
    <property type="match status" value="3"/>
</dbReference>
<dbReference type="NCBIfam" id="TIGR00756">
    <property type="entry name" value="PPR"/>
    <property type="match status" value="2"/>
</dbReference>
<dbReference type="InterPro" id="IPR011990">
    <property type="entry name" value="TPR-like_helical_dom_sf"/>
</dbReference>
<accession>A0AB40AK84</accession>
<feature type="repeat" description="PPR" evidence="6">
    <location>
        <begin position="359"/>
        <end position="393"/>
    </location>
</feature>
<dbReference type="PANTHER" id="PTHR45717:SF20">
    <property type="entry name" value="OS07G0598500 PROTEIN"/>
    <property type="match status" value="1"/>
</dbReference>
<dbReference type="FunFam" id="1.25.40.10:FF:000385">
    <property type="entry name" value="Pentatricopeptide repeat-containing protein mitochondrial"/>
    <property type="match status" value="1"/>
</dbReference>
<dbReference type="GeneID" id="120250649"/>
<evidence type="ECO:0000313" key="7">
    <source>
        <dbReference type="Proteomes" id="UP001515500"/>
    </source>
</evidence>
<keyword evidence="3" id="KW-0677">Repeat</keyword>
<keyword evidence="5" id="KW-0496">Mitochondrion</keyword>
<name>A0AB40AK84_DIOCR</name>
<dbReference type="AlphaFoldDB" id="A0AB40AK84"/>
<evidence type="ECO:0000313" key="8">
    <source>
        <dbReference type="RefSeq" id="XP_039115410.1"/>
    </source>
</evidence>
<evidence type="ECO:0000256" key="3">
    <source>
        <dbReference type="ARBA" id="ARBA00022737"/>
    </source>
</evidence>
<dbReference type="GO" id="GO:0003729">
    <property type="term" value="F:mRNA binding"/>
    <property type="evidence" value="ECO:0007669"/>
    <property type="project" value="UniProtKB-ARBA"/>
</dbReference>
<evidence type="ECO:0000256" key="6">
    <source>
        <dbReference type="PROSITE-ProRule" id="PRU00708"/>
    </source>
</evidence>
<protein>
    <submittedName>
        <fullName evidence="8">Pentatricopeptide repeat-containing protein At4g21705, mitochondrial-like</fullName>
    </submittedName>
</protein>
<evidence type="ECO:0000256" key="1">
    <source>
        <dbReference type="ARBA" id="ARBA00004173"/>
    </source>
</evidence>
<dbReference type="GO" id="GO:0005739">
    <property type="term" value="C:mitochondrion"/>
    <property type="evidence" value="ECO:0007669"/>
    <property type="project" value="UniProtKB-SubCell"/>
</dbReference>